<evidence type="ECO:0000256" key="1">
    <source>
        <dbReference type="ARBA" id="ARBA00001947"/>
    </source>
</evidence>
<reference evidence="11 12" key="1">
    <citation type="submission" date="2018-05" db="EMBL/GenBank/DDBJ databases">
        <title>Flavobacterium sp. strain IMCC34759, incomplete genome.</title>
        <authorList>
            <person name="Joung Y."/>
            <person name="Cho J."/>
        </authorList>
    </citation>
    <scope>NUCLEOTIDE SEQUENCE [LARGE SCALE GENOMIC DNA]</scope>
    <source>
        <strain evidence="11 12">IMCC34759</strain>
    </source>
</reference>
<dbReference type="InterPro" id="IPR007115">
    <property type="entry name" value="6-PTP_synth/QueD"/>
</dbReference>
<dbReference type="PANTHER" id="PTHR12589">
    <property type="entry name" value="PYRUVOYL TETRAHYDROBIOPTERIN SYNTHASE"/>
    <property type="match status" value="1"/>
</dbReference>
<dbReference type="PANTHER" id="PTHR12589:SF7">
    <property type="entry name" value="6-PYRUVOYL TETRAHYDROBIOPTERIN SYNTHASE"/>
    <property type="match status" value="1"/>
</dbReference>
<keyword evidence="8" id="KW-0456">Lyase</keyword>
<comment type="caution">
    <text evidence="11">The sequence shown here is derived from an EMBL/GenBank/DDBJ whole genome shotgun (WGS) entry which is preliminary data.</text>
</comment>
<evidence type="ECO:0000256" key="6">
    <source>
        <dbReference type="ARBA" id="ARBA00022723"/>
    </source>
</evidence>
<dbReference type="GO" id="GO:0070497">
    <property type="term" value="F:6-carboxytetrahydropterin synthase activity"/>
    <property type="evidence" value="ECO:0007669"/>
    <property type="project" value="UniProtKB-EC"/>
</dbReference>
<comment type="catalytic activity">
    <reaction evidence="10">
        <text>7,8-dihydroneopterin 3'-triphosphate + H2O = 6-carboxy-5,6,7,8-tetrahydropterin + triphosphate + acetaldehyde + 2 H(+)</text>
        <dbReference type="Rhea" id="RHEA:27966"/>
        <dbReference type="ChEBI" id="CHEBI:15343"/>
        <dbReference type="ChEBI" id="CHEBI:15377"/>
        <dbReference type="ChEBI" id="CHEBI:15378"/>
        <dbReference type="ChEBI" id="CHEBI:18036"/>
        <dbReference type="ChEBI" id="CHEBI:58462"/>
        <dbReference type="ChEBI" id="CHEBI:61032"/>
        <dbReference type="EC" id="4.1.2.50"/>
    </reaction>
</comment>
<dbReference type="FunFam" id="3.30.479.10:FF:000003">
    <property type="entry name" value="6-pyruvoyl tetrahydrobiopterin synthase"/>
    <property type="match status" value="1"/>
</dbReference>
<keyword evidence="6" id="KW-0479">Metal-binding</keyword>
<name>A0A2V4BT28_9FLAO</name>
<comment type="cofactor">
    <cofactor evidence="1">
        <name>Zn(2+)</name>
        <dbReference type="ChEBI" id="CHEBI:29105"/>
    </cofactor>
</comment>
<comment type="similarity">
    <text evidence="3">Belongs to the PTPS family. QueD subfamily.</text>
</comment>
<evidence type="ECO:0000256" key="4">
    <source>
        <dbReference type="ARBA" id="ARBA00012982"/>
    </source>
</evidence>
<keyword evidence="7" id="KW-0862">Zinc</keyword>
<gene>
    <name evidence="11" type="ORF">DMB65_02475</name>
</gene>
<sequence length="135" mass="15956">MKTTICREAHFNACHRMHNPNWTEEKNKTVFGICNNKNYHGHNYRLIVKITGEINPETGFVMNLLELGTIIKEEIEDRFDHKNLNLDCPEFENKMVSTENFAWIIYFILKSKLPKNIKLKIILFETDKNSVEVEQ</sequence>
<dbReference type="EMBL" id="QJHK01000002">
    <property type="protein sequence ID" value="PXY42121.1"/>
    <property type="molecule type" value="Genomic_DNA"/>
</dbReference>
<dbReference type="Pfam" id="PF01242">
    <property type="entry name" value="PTPS"/>
    <property type="match status" value="1"/>
</dbReference>
<organism evidence="11 12">
    <name type="scientific">Flavobacterium cheongpyeongense</name>
    <dbReference type="NCBI Taxonomy" id="2212651"/>
    <lineage>
        <taxon>Bacteria</taxon>
        <taxon>Pseudomonadati</taxon>
        <taxon>Bacteroidota</taxon>
        <taxon>Flavobacteriia</taxon>
        <taxon>Flavobacteriales</taxon>
        <taxon>Flavobacteriaceae</taxon>
        <taxon>Flavobacterium</taxon>
    </lineage>
</organism>
<evidence type="ECO:0000256" key="10">
    <source>
        <dbReference type="ARBA" id="ARBA00048807"/>
    </source>
</evidence>
<dbReference type="AlphaFoldDB" id="A0A2V4BT28"/>
<dbReference type="Proteomes" id="UP000247903">
    <property type="component" value="Unassembled WGS sequence"/>
</dbReference>
<accession>A0A2V4BT28</accession>
<evidence type="ECO:0000256" key="9">
    <source>
        <dbReference type="ARBA" id="ARBA00031449"/>
    </source>
</evidence>
<comment type="pathway">
    <text evidence="2">Purine metabolism; 7-cyano-7-deazaguanine biosynthesis.</text>
</comment>
<dbReference type="RefSeq" id="WP_110305094.1">
    <property type="nucleotide sequence ID" value="NZ_QJHK01000002.1"/>
</dbReference>
<dbReference type="EC" id="4.1.2.50" evidence="4"/>
<evidence type="ECO:0000256" key="8">
    <source>
        <dbReference type="ARBA" id="ARBA00023239"/>
    </source>
</evidence>
<dbReference type="UniPathway" id="UPA00391"/>
<proteinExistence type="inferred from homology"/>
<dbReference type="SUPFAM" id="SSF55620">
    <property type="entry name" value="Tetrahydrobiopterin biosynthesis enzymes-like"/>
    <property type="match status" value="1"/>
</dbReference>
<evidence type="ECO:0000256" key="2">
    <source>
        <dbReference type="ARBA" id="ARBA00005061"/>
    </source>
</evidence>
<dbReference type="InterPro" id="IPR038418">
    <property type="entry name" value="6-PTP_synth/QueD_sf"/>
</dbReference>
<evidence type="ECO:0000256" key="7">
    <source>
        <dbReference type="ARBA" id="ARBA00022833"/>
    </source>
</evidence>
<protein>
    <recommendedName>
        <fullName evidence="5">6-carboxy-5,6,7,8-tetrahydropterin synthase</fullName>
        <ecNumber evidence="4">4.1.2.50</ecNumber>
    </recommendedName>
    <alternativeName>
        <fullName evidence="9">Queuosine biosynthesis protein QueD</fullName>
    </alternativeName>
</protein>
<dbReference type="OrthoDB" id="9804698at2"/>
<keyword evidence="12" id="KW-1185">Reference proteome</keyword>
<evidence type="ECO:0000256" key="3">
    <source>
        <dbReference type="ARBA" id="ARBA00008900"/>
    </source>
</evidence>
<evidence type="ECO:0000313" key="11">
    <source>
        <dbReference type="EMBL" id="PXY42121.1"/>
    </source>
</evidence>
<evidence type="ECO:0000256" key="5">
    <source>
        <dbReference type="ARBA" id="ARBA00018141"/>
    </source>
</evidence>
<dbReference type="GO" id="GO:0046872">
    <property type="term" value="F:metal ion binding"/>
    <property type="evidence" value="ECO:0007669"/>
    <property type="project" value="UniProtKB-KW"/>
</dbReference>
<dbReference type="Gene3D" id="3.30.479.10">
    <property type="entry name" value="6-pyruvoyl tetrahydropterin synthase/QueD"/>
    <property type="match status" value="1"/>
</dbReference>
<evidence type="ECO:0000313" key="12">
    <source>
        <dbReference type="Proteomes" id="UP000247903"/>
    </source>
</evidence>